<evidence type="ECO:0000256" key="10">
    <source>
        <dbReference type="SAM" id="MobiDB-lite"/>
    </source>
</evidence>
<dbReference type="Pfam" id="PF02225">
    <property type="entry name" value="PA"/>
    <property type="match status" value="1"/>
</dbReference>
<evidence type="ECO:0000256" key="1">
    <source>
        <dbReference type="ARBA" id="ARBA00011073"/>
    </source>
</evidence>
<dbReference type="Pfam" id="PF06280">
    <property type="entry name" value="fn3_5"/>
    <property type="match status" value="1"/>
</dbReference>
<dbReference type="SUPFAM" id="SSF52743">
    <property type="entry name" value="Subtilisin-like"/>
    <property type="match status" value="1"/>
</dbReference>
<dbReference type="Gene3D" id="3.50.30.30">
    <property type="match status" value="1"/>
</dbReference>
<dbReference type="PROSITE" id="PS00136">
    <property type="entry name" value="SUBTILASE_ASP"/>
    <property type="match status" value="1"/>
</dbReference>
<comment type="similarity">
    <text evidence="1 8 9">Belongs to the peptidase S8 family.</text>
</comment>
<dbReference type="PROSITE" id="PS51892">
    <property type="entry name" value="SUBTILASE"/>
    <property type="match status" value="1"/>
</dbReference>
<accession>A0ABR9P8E1</accession>
<keyword evidence="7 8" id="KW-0720">Serine protease</keyword>
<sequence>MIPVGGCPFPRCPEARTEKGCVVTVVQRSRLAQVAGLTLVAGLLAVSPAQADPVSELAPLHPLPSSDGGEPVHQAEGLWFVELESPPTSEGTAQATVEGEHERFRTEADDHGLVYDERHAFDELWNGLSVEMEDAQVGSARQIPGVKAVHPVVRHEIPEVDDSEPDLDTALPMTGTDIAQNELGLRGEGLRVAVMDTGVDYTHPDLGGGDFPNDRVVAGYDFVGDDYNAGDPDSDVPEPDEDPQDCNGHGTHVAGIIGAEGEVTGVAPEVEMGAYKVFGCEGSTDSDIMLAAMEASLADDMDVLNMSIGSAHSWPQYPTAVAADNLVDQGVSVVASIGNEGASGLYSAGAPGLGEHVIGVAAFDNTHIMTATALAQPGGEEVAYMEMDSAPEPPTSGETDEIVHVGRACLDEGDELDDDPDGKTALIVRGDCEFGDKYRAAVEAGATGVVMYNDQPGMFSGGGLPDLGAFAVGISDEAGAHLIELAEAGEAPTLEWTDEEVQTPNPTGGEISSFSSFGLSPDLDLKPDLGAPGGLINSTYPMELGEYATLSGTSMSAPHVAGGVALLLEARPDLDSHEIRTVLQNSADPKAWWGDPDSGELDNVHRQGAGMLDVPGSVLAGTTVAPGKLALGATEGAVTETVTVTNDGDTEATYTIGHESAAGTHGDTFEPSFNDAAAEVDFSDDKVTVGPGSSVEIEVTVTPPEREFEQMVYGGYVTVDNGADGQYRVPYAAYNGDYQEIEALPVDDEMPALTRITECASFDGLDCVDESAVFDPQPDGASFTMEWADHLPDMPYFLVHFSHHVTELRMVVIDERTGRPIHPDRNVAVHVDHVNRSASPDAFFSYPWDGKVVDSHGRVTDVDDGEYRLELRALKALGDPENEDHWETWTSPVVTIDRG</sequence>
<dbReference type="InterPro" id="IPR023828">
    <property type="entry name" value="Peptidase_S8_Ser-AS"/>
</dbReference>
<evidence type="ECO:0000256" key="3">
    <source>
        <dbReference type="ARBA" id="ARBA00022525"/>
    </source>
</evidence>
<evidence type="ECO:0000313" key="15">
    <source>
        <dbReference type="Proteomes" id="UP000806528"/>
    </source>
</evidence>
<feature type="region of interest" description="Disordered" evidence="10">
    <location>
        <begin position="222"/>
        <end position="245"/>
    </location>
</feature>
<proteinExistence type="inferred from homology"/>
<gene>
    <name evidence="14" type="ORF">IDM40_15360</name>
</gene>
<dbReference type="InterPro" id="IPR036852">
    <property type="entry name" value="Peptidase_S8/S53_dom_sf"/>
</dbReference>
<reference evidence="14 15" key="1">
    <citation type="submission" date="2020-09" db="EMBL/GenBank/DDBJ databases">
        <title>Diversity and distribution of actinomycetes associated with coral in the coast of Hainan.</title>
        <authorList>
            <person name="Li F."/>
        </authorList>
    </citation>
    <scope>NUCLEOTIDE SEQUENCE [LARGE SCALE GENOMIC DNA]</scope>
    <source>
        <strain evidence="14 15">HNM0947</strain>
    </source>
</reference>
<keyword evidence="6 8" id="KW-0378">Hydrolase</keyword>
<feature type="compositionally biased region" description="Acidic residues" evidence="10">
    <location>
        <begin position="232"/>
        <end position="244"/>
    </location>
</feature>
<dbReference type="Gene3D" id="3.40.50.200">
    <property type="entry name" value="Peptidase S8/S53 domain"/>
    <property type="match status" value="1"/>
</dbReference>
<feature type="active site" description="Charge relay system" evidence="8">
    <location>
        <position position="196"/>
    </location>
</feature>
<dbReference type="InterPro" id="IPR010435">
    <property type="entry name" value="C5a/SBT2-like_Fn3"/>
</dbReference>
<evidence type="ECO:0000256" key="2">
    <source>
        <dbReference type="ARBA" id="ARBA00022512"/>
    </source>
</evidence>
<feature type="active site" description="Charge relay system" evidence="8">
    <location>
        <position position="249"/>
    </location>
</feature>
<keyword evidence="2" id="KW-0134">Cell wall</keyword>
<dbReference type="InterPro" id="IPR022398">
    <property type="entry name" value="Peptidase_S8_His-AS"/>
</dbReference>
<dbReference type="InterPro" id="IPR003137">
    <property type="entry name" value="PA_domain"/>
</dbReference>
<feature type="domain" description="Peptidase S8/S53" evidence="11">
    <location>
        <begin position="187"/>
        <end position="610"/>
    </location>
</feature>
<evidence type="ECO:0000313" key="14">
    <source>
        <dbReference type="EMBL" id="MBE3000077.1"/>
    </source>
</evidence>
<organism evidence="14 15">
    <name type="scientific">Nocardiopsis coralli</name>
    <dbReference type="NCBI Taxonomy" id="2772213"/>
    <lineage>
        <taxon>Bacteria</taxon>
        <taxon>Bacillati</taxon>
        <taxon>Actinomycetota</taxon>
        <taxon>Actinomycetes</taxon>
        <taxon>Streptosporangiales</taxon>
        <taxon>Nocardiopsidaceae</taxon>
        <taxon>Nocardiopsis</taxon>
    </lineage>
</organism>
<protein>
    <submittedName>
        <fullName evidence="14">S8 family serine peptidase</fullName>
    </submittedName>
</protein>
<keyword evidence="5" id="KW-0732">Signal</keyword>
<feature type="domain" description="C5a peptidase/Subtilisin-like protease SBT2-like Fn3-like" evidence="13">
    <location>
        <begin position="630"/>
        <end position="731"/>
    </location>
</feature>
<dbReference type="InterPro" id="IPR000209">
    <property type="entry name" value="Peptidase_S8/S53_dom"/>
</dbReference>
<dbReference type="Gene3D" id="2.60.40.1710">
    <property type="entry name" value="Subtilisin-like superfamily"/>
    <property type="match status" value="1"/>
</dbReference>
<keyword evidence="4 8" id="KW-0645">Protease</keyword>
<evidence type="ECO:0000256" key="8">
    <source>
        <dbReference type="PROSITE-ProRule" id="PRU01240"/>
    </source>
</evidence>
<dbReference type="Proteomes" id="UP000806528">
    <property type="component" value="Unassembled WGS sequence"/>
</dbReference>
<comment type="caution">
    <text evidence="14">The sequence shown here is derived from an EMBL/GenBank/DDBJ whole genome shotgun (WGS) entry which is preliminary data.</text>
</comment>
<dbReference type="PANTHER" id="PTHR43806:SF11">
    <property type="entry name" value="CEREVISIN-RELATED"/>
    <property type="match status" value="1"/>
</dbReference>
<dbReference type="PANTHER" id="PTHR43806">
    <property type="entry name" value="PEPTIDASE S8"/>
    <property type="match status" value="1"/>
</dbReference>
<evidence type="ECO:0000259" key="12">
    <source>
        <dbReference type="Pfam" id="PF02225"/>
    </source>
</evidence>
<evidence type="ECO:0000256" key="5">
    <source>
        <dbReference type="ARBA" id="ARBA00022729"/>
    </source>
</evidence>
<dbReference type="CDD" id="cd07489">
    <property type="entry name" value="Peptidases_S8_5"/>
    <property type="match status" value="1"/>
</dbReference>
<dbReference type="SUPFAM" id="SSF52025">
    <property type="entry name" value="PA domain"/>
    <property type="match status" value="1"/>
</dbReference>
<dbReference type="PRINTS" id="PR00723">
    <property type="entry name" value="SUBTILISIN"/>
</dbReference>
<dbReference type="InterPro" id="IPR015500">
    <property type="entry name" value="Peptidase_S8_subtilisin-rel"/>
</dbReference>
<name>A0ABR9P8E1_9ACTN</name>
<keyword evidence="15" id="KW-1185">Reference proteome</keyword>
<keyword evidence="3" id="KW-0964">Secreted</keyword>
<dbReference type="InterPro" id="IPR046450">
    <property type="entry name" value="PA_dom_sf"/>
</dbReference>
<dbReference type="PROSITE" id="PS00138">
    <property type="entry name" value="SUBTILASE_SER"/>
    <property type="match status" value="1"/>
</dbReference>
<dbReference type="Pfam" id="PF00082">
    <property type="entry name" value="Peptidase_S8"/>
    <property type="match status" value="1"/>
</dbReference>
<dbReference type="EMBL" id="JADBGI010000012">
    <property type="protein sequence ID" value="MBE3000077.1"/>
    <property type="molecule type" value="Genomic_DNA"/>
</dbReference>
<evidence type="ECO:0000259" key="11">
    <source>
        <dbReference type="Pfam" id="PF00082"/>
    </source>
</evidence>
<feature type="domain" description="PA" evidence="12">
    <location>
        <begin position="407"/>
        <end position="481"/>
    </location>
</feature>
<evidence type="ECO:0000256" key="9">
    <source>
        <dbReference type="RuleBase" id="RU003355"/>
    </source>
</evidence>
<feature type="active site" description="Charge relay system" evidence="8">
    <location>
        <position position="554"/>
    </location>
</feature>
<dbReference type="InterPro" id="IPR034187">
    <property type="entry name" value="Peptidases_S8_5"/>
</dbReference>
<evidence type="ECO:0000256" key="7">
    <source>
        <dbReference type="ARBA" id="ARBA00022825"/>
    </source>
</evidence>
<dbReference type="InterPro" id="IPR023827">
    <property type="entry name" value="Peptidase_S8_Asp-AS"/>
</dbReference>
<evidence type="ECO:0000259" key="13">
    <source>
        <dbReference type="Pfam" id="PF06280"/>
    </source>
</evidence>
<evidence type="ECO:0000256" key="4">
    <source>
        <dbReference type="ARBA" id="ARBA00022670"/>
    </source>
</evidence>
<dbReference type="PROSITE" id="PS00137">
    <property type="entry name" value="SUBTILASE_HIS"/>
    <property type="match status" value="1"/>
</dbReference>
<dbReference type="InterPro" id="IPR050131">
    <property type="entry name" value="Peptidase_S8_subtilisin-like"/>
</dbReference>
<evidence type="ECO:0000256" key="6">
    <source>
        <dbReference type="ARBA" id="ARBA00022801"/>
    </source>
</evidence>